<dbReference type="Proteomes" id="UP000399805">
    <property type="component" value="Unassembled WGS sequence"/>
</dbReference>
<dbReference type="AlphaFoldDB" id="A0A6I8LTA5"/>
<proteinExistence type="predicted"/>
<reference evidence="1 2" key="1">
    <citation type="submission" date="2019-09" db="EMBL/GenBank/DDBJ databases">
        <authorList>
            <person name="Leyn A S."/>
        </authorList>
    </citation>
    <scope>NUCLEOTIDE SEQUENCE [LARGE SCALE GENOMIC DNA]</scope>
    <source>
        <strain evidence="1">AA231_1</strain>
    </source>
</reference>
<keyword evidence="2" id="KW-1185">Reference proteome</keyword>
<evidence type="ECO:0000313" key="2">
    <source>
        <dbReference type="Proteomes" id="UP000399805"/>
    </source>
</evidence>
<protein>
    <submittedName>
        <fullName evidence="1">Lead</fullName>
    </submittedName>
</protein>
<name>A0A6I8LTA5_9PSEU</name>
<sequence>MALHPRMLTDLLDLEVEHARARQRSRAGDLHCYRFSLLMTLRPAWHAPQPRAHQLEPAASSLYLEVAAAVTTFIQAGRYFDTRSKRYADSGAALRAS</sequence>
<organism evidence="1 2">
    <name type="scientific">Amycolatopsis camponoti</name>
    <dbReference type="NCBI Taxonomy" id="2606593"/>
    <lineage>
        <taxon>Bacteria</taxon>
        <taxon>Bacillati</taxon>
        <taxon>Actinomycetota</taxon>
        <taxon>Actinomycetes</taxon>
        <taxon>Pseudonocardiales</taxon>
        <taxon>Pseudonocardiaceae</taxon>
        <taxon>Amycolatopsis</taxon>
    </lineage>
</organism>
<accession>A0A6I8LTA5</accession>
<evidence type="ECO:0000313" key="1">
    <source>
        <dbReference type="EMBL" id="VVJ18339.1"/>
    </source>
</evidence>
<gene>
    <name evidence="1" type="ORF">AA23TX_03360</name>
</gene>
<dbReference type="EMBL" id="CABVGP010000001">
    <property type="protein sequence ID" value="VVJ18339.1"/>
    <property type="molecule type" value="Genomic_DNA"/>
</dbReference>